<gene>
    <name evidence="2" type="ORF">B0T19DRAFT_115501</name>
</gene>
<keyword evidence="1" id="KW-0812">Transmembrane</keyword>
<protein>
    <submittedName>
        <fullName evidence="2">Uncharacterized protein</fullName>
    </submittedName>
</protein>
<feature type="transmembrane region" description="Helical" evidence="1">
    <location>
        <begin position="379"/>
        <end position="407"/>
    </location>
</feature>
<evidence type="ECO:0000313" key="2">
    <source>
        <dbReference type="EMBL" id="KAK3333050.1"/>
    </source>
</evidence>
<dbReference type="EMBL" id="JAUEPO010000002">
    <property type="protein sequence ID" value="KAK3333050.1"/>
    <property type="molecule type" value="Genomic_DNA"/>
</dbReference>
<keyword evidence="3" id="KW-1185">Reference proteome</keyword>
<keyword evidence="1" id="KW-0472">Membrane</keyword>
<reference evidence="2" key="2">
    <citation type="submission" date="2023-06" db="EMBL/GenBank/DDBJ databases">
        <authorList>
            <consortium name="Lawrence Berkeley National Laboratory"/>
            <person name="Haridas S."/>
            <person name="Hensen N."/>
            <person name="Bonometti L."/>
            <person name="Westerberg I."/>
            <person name="Brannstrom I.O."/>
            <person name="Guillou S."/>
            <person name="Cros-Aarteil S."/>
            <person name="Calhoun S."/>
            <person name="Kuo A."/>
            <person name="Mondo S."/>
            <person name="Pangilinan J."/>
            <person name="Riley R."/>
            <person name="Labutti K."/>
            <person name="Andreopoulos B."/>
            <person name="Lipzen A."/>
            <person name="Chen C."/>
            <person name="Yanf M."/>
            <person name="Daum C."/>
            <person name="Ng V."/>
            <person name="Clum A."/>
            <person name="Steindorff A."/>
            <person name="Ohm R."/>
            <person name="Martin F."/>
            <person name="Silar P."/>
            <person name="Natvig D."/>
            <person name="Lalanne C."/>
            <person name="Gautier V."/>
            <person name="Ament-Velasquez S.L."/>
            <person name="Kruys A."/>
            <person name="Hutchinson M.I."/>
            <person name="Powell A.J."/>
            <person name="Barry K."/>
            <person name="Miller A.N."/>
            <person name="Grigoriev I.V."/>
            <person name="Debuchy R."/>
            <person name="Gladieux P."/>
            <person name="Thoren M.H."/>
            <person name="Johannesson H."/>
        </authorList>
    </citation>
    <scope>NUCLEOTIDE SEQUENCE</scope>
    <source>
        <strain evidence="2">SMH4131-1</strain>
    </source>
</reference>
<comment type="caution">
    <text evidence="2">The sequence shown here is derived from an EMBL/GenBank/DDBJ whole genome shotgun (WGS) entry which is preliminary data.</text>
</comment>
<organism evidence="2 3">
    <name type="scientific">Cercophora scortea</name>
    <dbReference type="NCBI Taxonomy" id="314031"/>
    <lineage>
        <taxon>Eukaryota</taxon>
        <taxon>Fungi</taxon>
        <taxon>Dikarya</taxon>
        <taxon>Ascomycota</taxon>
        <taxon>Pezizomycotina</taxon>
        <taxon>Sordariomycetes</taxon>
        <taxon>Sordariomycetidae</taxon>
        <taxon>Sordariales</taxon>
        <taxon>Lasiosphaeriaceae</taxon>
        <taxon>Cercophora</taxon>
    </lineage>
</organism>
<evidence type="ECO:0000313" key="3">
    <source>
        <dbReference type="Proteomes" id="UP001286456"/>
    </source>
</evidence>
<proteinExistence type="predicted"/>
<dbReference type="AlphaFoldDB" id="A0AAE0MI45"/>
<reference evidence="2" key="1">
    <citation type="journal article" date="2023" name="Mol. Phylogenet. Evol.">
        <title>Genome-scale phylogeny and comparative genomics of the fungal order Sordariales.</title>
        <authorList>
            <person name="Hensen N."/>
            <person name="Bonometti L."/>
            <person name="Westerberg I."/>
            <person name="Brannstrom I.O."/>
            <person name="Guillou S."/>
            <person name="Cros-Aarteil S."/>
            <person name="Calhoun S."/>
            <person name="Haridas S."/>
            <person name="Kuo A."/>
            <person name="Mondo S."/>
            <person name="Pangilinan J."/>
            <person name="Riley R."/>
            <person name="LaButti K."/>
            <person name="Andreopoulos B."/>
            <person name="Lipzen A."/>
            <person name="Chen C."/>
            <person name="Yan M."/>
            <person name="Daum C."/>
            <person name="Ng V."/>
            <person name="Clum A."/>
            <person name="Steindorff A."/>
            <person name="Ohm R.A."/>
            <person name="Martin F."/>
            <person name="Silar P."/>
            <person name="Natvig D.O."/>
            <person name="Lalanne C."/>
            <person name="Gautier V."/>
            <person name="Ament-Velasquez S.L."/>
            <person name="Kruys A."/>
            <person name="Hutchinson M.I."/>
            <person name="Powell A.J."/>
            <person name="Barry K."/>
            <person name="Miller A.N."/>
            <person name="Grigoriev I.V."/>
            <person name="Debuchy R."/>
            <person name="Gladieux P."/>
            <person name="Hiltunen Thoren M."/>
            <person name="Johannesson H."/>
        </authorList>
    </citation>
    <scope>NUCLEOTIDE SEQUENCE</scope>
    <source>
        <strain evidence="2">SMH4131-1</strain>
    </source>
</reference>
<evidence type="ECO:0000256" key="1">
    <source>
        <dbReference type="SAM" id="Phobius"/>
    </source>
</evidence>
<sequence length="419" mass="47493">MATAFPLQTVSTSHLRALCRLLWDWQLCDNCQNPTNNRWQCQTTGCQWEEKTAYGRLELFFDLYRDLTRAYVPDFFGDEDQALRGHQDLFDIMLLLKTHSEALTRDECKTAYFAHRGTKGGSSISSADQDRAFDLASMVMTMTTVGSLESQSPVHNSSDDESGQIFLDPHWKSDQSLSTALSDLFPMRIHPSLQGSSAQAERVKAGLTAANLMRIAGLRMEGTSDLKNHLSLDQATGVVHIFHMTTVLKEHLLASKLVSDKDDQPRENRTDNDEENVDANHACLPRHIALETLYTIQLLFQQDDKSRALHRNLVSKHGFDPDSLRFGTVPYERPGEKDSALRFPIWGSRLMDLYDEIENPKPRGMMDAWLERRSKSRHVMLATIAGVIAAVILGTLTLFVSIFQTWISWQQWKSQDNSA</sequence>
<keyword evidence="1" id="KW-1133">Transmembrane helix</keyword>
<name>A0AAE0MI45_9PEZI</name>
<accession>A0AAE0MI45</accession>
<dbReference type="Proteomes" id="UP001286456">
    <property type="component" value="Unassembled WGS sequence"/>
</dbReference>